<dbReference type="Proteomes" id="UP000184671">
    <property type="component" value="Unassembled WGS sequence"/>
</dbReference>
<name>A0A1M4MI89_9EURY</name>
<evidence type="ECO:0000313" key="2">
    <source>
        <dbReference type="Proteomes" id="UP000184671"/>
    </source>
</evidence>
<dbReference type="OrthoDB" id="105417at2157"/>
<sequence>MKQSKIFRICAAAAIGLLLVCMAVVPVSAENDPTHIIPVDGNSTRITPVDPDLTTIMSVGGNLTWVHIIPIDGGSLVIDEGGGTDCTAYAGSWFVENHVPGSVYRFIVECEYADTNRAIGETAEFRLEGPDGAVDTWSINDTPFFNDDWKGTLSVDFMPERPRAYHWEIACSKGGESASSRGDLIFR</sequence>
<dbReference type="RefSeq" id="WP_074368846.1">
    <property type="nucleotide sequence ID" value="NZ_FMID01000010.1"/>
</dbReference>
<accession>A0A1M4MI89</accession>
<organism evidence="1 2">
    <name type="scientific">Methanoculleus chikugoensis</name>
    <dbReference type="NCBI Taxonomy" id="118126"/>
    <lineage>
        <taxon>Archaea</taxon>
        <taxon>Methanobacteriati</taxon>
        <taxon>Methanobacteriota</taxon>
        <taxon>Stenosarchaea group</taxon>
        <taxon>Methanomicrobia</taxon>
        <taxon>Methanomicrobiales</taxon>
        <taxon>Methanomicrobiaceae</taxon>
        <taxon>Methanoculleus</taxon>
    </lineage>
</organism>
<reference evidence="1 2" key="1">
    <citation type="submission" date="2016-08" db="EMBL/GenBank/DDBJ databases">
        <authorList>
            <person name="Seilhamer J.J."/>
        </authorList>
    </citation>
    <scope>NUCLEOTIDE SEQUENCE [LARGE SCALE GENOMIC DNA]</scope>
    <source>
        <strain evidence="1">L21-II-0</strain>
    </source>
</reference>
<gene>
    <name evidence="1" type="ORF">L21_0419</name>
</gene>
<dbReference type="STRING" id="118126.L21_0419"/>
<protein>
    <submittedName>
        <fullName evidence="1">Uncharacterized protein</fullName>
    </submittedName>
</protein>
<dbReference type="EMBL" id="FMID01000010">
    <property type="protein sequence ID" value="SCL74540.1"/>
    <property type="molecule type" value="Genomic_DNA"/>
</dbReference>
<proteinExistence type="predicted"/>
<evidence type="ECO:0000313" key="1">
    <source>
        <dbReference type="EMBL" id="SCL74540.1"/>
    </source>
</evidence>
<dbReference type="AlphaFoldDB" id="A0A1M4MI89"/>